<protein>
    <submittedName>
        <fullName evidence="2">Uncharacterized protein</fullName>
    </submittedName>
</protein>
<reference evidence="2 3" key="1">
    <citation type="submission" date="2020-10" db="EMBL/GenBank/DDBJ databases">
        <title>Phylogeny of dyella-like bacteria.</title>
        <authorList>
            <person name="Fu J."/>
        </authorList>
    </citation>
    <scope>NUCLEOTIDE SEQUENCE [LARGE SCALE GENOMIC DNA]</scope>
    <source>
        <strain evidence="2 3">JP1</strain>
    </source>
</reference>
<sequence>MPLVSADEGQRFQQQRIVKASDVPVRKMLQQEAASTAEKKPSLAGVSGEVMNAPDAKPTLGHALPTSHTTPLGFPRADFATGTTPQAAQSGKTGAPSSATGLSNAIVK</sequence>
<dbReference type="Proteomes" id="UP001620461">
    <property type="component" value="Unassembled WGS sequence"/>
</dbReference>
<dbReference type="RefSeq" id="WP_404546366.1">
    <property type="nucleotide sequence ID" value="NZ_JADIKJ010000006.1"/>
</dbReference>
<feature type="region of interest" description="Disordered" evidence="1">
    <location>
        <begin position="31"/>
        <end position="108"/>
    </location>
</feature>
<accession>A0ABW8JG07</accession>
<keyword evidence="3" id="KW-1185">Reference proteome</keyword>
<name>A0ABW8JG07_9GAMM</name>
<comment type="caution">
    <text evidence="2">The sequence shown here is derived from an EMBL/GenBank/DDBJ whole genome shotgun (WGS) entry which is preliminary data.</text>
</comment>
<dbReference type="EMBL" id="JADIKJ010000006">
    <property type="protein sequence ID" value="MFK2900017.1"/>
    <property type="molecule type" value="Genomic_DNA"/>
</dbReference>
<evidence type="ECO:0000313" key="3">
    <source>
        <dbReference type="Proteomes" id="UP001620461"/>
    </source>
</evidence>
<proteinExistence type="predicted"/>
<evidence type="ECO:0000313" key="2">
    <source>
        <dbReference type="EMBL" id="MFK2900017.1"/>
    </source>
</evidence>
<gene>
    <name evidence="2" type="ORF">ISP15_06680</name>
</gene>
<feature type="compositionally biased region" description="Polar residues" evidence="1">
    <location>
        <begin position="81"/>
        <end position="108"/>
    </location>
</feature>
<evidence type="ECO:0000256" key="1">
    <source>
        <dbReference type="SAM" id="MobiDB-lite"/>
    </source>
</evidence>
<organism evidence="2 3">
    <name type="scientific">Dyella jejuensis</name>
    <dbReference type="NCBI Taxonomy" id="1432009"/>
    <lineage>
        <taxon>Bacteria</taxon>
        <taxon>Pseudomonadati</taxon>
        <taxon>Pseudomonadota</taxon>
        <taxon>Gammaproteobacteria</taxon>
        <taxon>Lysobacterales</taxon>
        <taxon>Rhodanobacteraceae</taxon>
        <taxon>Dyella</taxon>
    </lineage>
</organism>